<evidence type="ECO:0000313" key="8">
    <source>
        <dbReference type="Proteomes" id="UP000580568"/>
    </source>
</evidence>
<protein>
    <submittedName>
        <fullName evidence="7">Uncharacterized protein</fullName>
    </submittedName>
</protein>
<evidence type="ECO:0000256" key="2">
    <source>
        <dbReference type="SAM" id="Phobius"/>
    </source>
</evidence>
<dbReference type="SUPFAM" id="SSF141868">
    <property type="entry name" value="EAL domain-like"/>
    <property type="match status" value="1"/>
</dbReference>
<dbReference type="InterPro" id="IPR001638">
    <property type="entry name" value="Solute-binding_3/MltF_N"/>
</dbReference>
<dbReference type="SMART" id="SM00052">
    <property type="entry name" value="EAL"/>
    <property type="match status" value="1"/>
</dbReference>
<dbReference type="InterPro" id="IPR052155">
    <property type="entry name" value="Biofilm_reg_signaling"/>
</dbReference>
<dbReference type="PANTHER" id="PTHR44757">
    <property type="entry name" value="DIGUANYLATE CYCLASE DGCP"/>
    <property type="match status" value="1"/>
</dbReference>
<dbReference type="InterPro" id="IPR035965">
    <property type="entry name" value="PAS-like_dom_sf"/>
</dbReference>
<dbReference type="CDD" id="cd00130">
    <property type="entry name" value="PAS"/>
    <property type="match status" value="1"/>
</dbReference>
<evidence type="ECO:0000259" key="4">
    <source>
        <dbReference type="PROSITE" id="PS50113"/>
    </source>
</evidence>
<sequence length="879" mass="101867">MSTKKIKLFIMMLIYFICFTSFGVKAATKVIYQVDKNYPPYTFTSKSYLHGFDVDLINLIFNSDKYDVHVSADNWSYVYKRLVSGEVDVGGIAGITDSRKTEVLFTKPLFKAYSAIYTRHDYRQVDLNKLNEYRVGVGKSNFTENILKNNLRVNNYITYDNMEDAVKDLEDEKIDVIFENQQLMDYILMHKNLKGEIIPQVTNLFPVEEAYAVSKNRPELVTYINTRIDQLKKSGVFEELYKKYFYANSEEYIANQHKSYLTLLGFAICIIVIIFIFLKIYIDRLKSTVLKNYDELAVVNMELSETKTNLEKQYEQLYKNQIALKESEERYRLVLEASNDGVWDWDVENDIGYLSKPWRELLGVQEEEIENYFDFLREMVYSEDRKSVLSSLEEYFMGKTNAYEVFFRLNLQRDEFIWIQCKGRIFRNEAGSIVRMAGSISDITEKRNYQSKIFKMAYYDNLTNLPNRTYLNDKLDELIKNVTKKGGKAAVYFLDLDNFKNINDTLGHDYGDIVLKCASNELLSVLGEDYTVARFGGDEFIIIQHKLDEEIELNDTAEKIIKIFDKPILINNQPFYVAASIGVAIIPEHGMESVEILKKADIAMYNAKEEGKGRFKIYDEEMSKKVQLESDFEKSIRKAIIQKEFYLNYQPYFDAINGELEGVEALIRWNHPKRGIIPPNEFIPLAEKTGLIKEIGDWVLMESCKQNKAWQDKGLKKIPVAVNVSEHQFQSPLFVERVKTVLKETDLDAKYLKIEITEGTVIKSFDNNINILNKLKQMGIGISLDDFGTGYSSLSYLIKLPLDVIKIDKSFVDDICGTEDTKLIIEDIISMAHKLNLEVIAEGVETDEQLKYLQKHKGDKIQGFLFSKPLSSTEIEKLL</sequence>
<dbReference type="CDD" id="cd01949">
    <property type="entry name" value="GGDEF"/>
    <property type="match status" value="1"/>
</dbReference>
<dbReference type="PROSITE" id="PS50887">
    <property type="entry name" value="GGDEF"/>
    <property type="match status" value="1"/>
</dbReference>
<dbReference type="PROSITE" id="PS50112">
    <property type="entry name" value="PAS"/>
    <property type="match status" value="1"/>
</dbReference>
<dbReference type="PROSITE" id="PS50883">
    <property type="entry name" value="EAL"/>
    <property type="match status" value="1"/>
</dbReference>
<dbReference type="PROSITE" id="PS50113">
    <property type="entry name" value="PAC"/>
    <property type="match status" value="1"/>
</dbReference>
<dbReference type="SUPFAM" id="SSF55073">
    <property type="entry name" value="Nucleotide cyclase"/>
    <property type="match status" value="1"/>
</dbReference>
<dbReference type="Proteomes" id="UP000580568">
    <property type="component" value="Unassembled WGS sequence"/>
</dbReference>
<accession>A0A6V8SLW4</accession>
<dbReference type="PANTHER" id="PTHR44757:SF2">
    <property type="entry name" value="BIOFILM ARCHITECTURE MAINTENANCE PROTEIN MBAA"/>
    <property type="match status" value="1"/>
</dbReference>
<dbReference type="SUPFAM" id="SSF53850">
    <property type="entry name" value="Periplasmic binding protein-like II"/>
    <property type="match status" value="1"/>
</dbReference>
<dbReference type="Pfam" id="PF00563">
    <property type="entry name" value="EAL"/>
    <property type="match status" value="1"/>
</dbReference>
<feature type="domain" description="PAS" evidence="3">
    <location>
        <begin position="327"/>
        <end position="399"/>
    </location>
</feature>
<evidence type="ECO:0000259" key="6">
    <source>
        <dbReference type="PROSITE" id="PS50887"/>
    </source>
</evidence>
<feature type="domain" description="EAL" evidence="5">
    <location>
        <begin position="629"/>
        <end position="879"/>
    </location>
</feature>
<gene>
    <name evidence="7" type="ORF">bsdtw1_01955</name>
</gene>
<evidence type="ECO:0000256" key="1">
    <source>
        <dbReference type="SAM" id="Coils"/>
    </source>
</evidence>
<dbReference type="InterPro" id="IPR000160">
    <property type="entry name" value="GGDEF_dom"/>
</dbReference>
<keyword evidence="2" id="KW-1133">Transmembrane helix</keyword>
<dbReference type="NCBIfam" id="TIGR00254">
    <property type="entry name" value="GGDEF"/>
    <property type="match status" value="1"/>
</dbReference>
<dbReference type="SMART" id="SM00062">
    <property type="entry name" value="PBPb"/>
    <property type="match status" value="1"/>
</dbReference>
<dbReference type="SMART" id="SM00091">
    <property type="entry name" value="PAS"/>
    <property type="match status" value="1"/>
</dbReference>
<dbReference type="AlphaFoldDB" id="A0A6V8SLW4"/>
<feature type="domain" description="PAC" evidence="4">
    <location>
        <begin position="403"/>
        <end position="455"/>
    </location>
</feature>
<organism evidence="7 8">
    <name type="scientific">Clostridium fungisolvens</name>
    <dbReference type="NCBI Taxonomy" id="1604897"/>
    <lineage>
        <taxon>Bacteria</taxon>
        <taxon>Bacillati</taxon>
        <taxon>Bacillota</taxon>
        <taxon>Clostridia</taxon>
        <taxon>Eubacteriales</taxon>
        <taxon>Clostridiaceae</taxon>
        <taxon>Clostridium</taxon>
    </lineage>
</organism>
<feature type="coiled-coil region" evidence="1">
    <location>
        <begin position="293"/>
        <end position="327"/>
    </location>
</feature>
<dbReference type="InterPro" id="IPR035919">
    <property type="entry name" value="EAL_sf"/>
</dbReference>
<keyword evidence="8" id="KW-1185">Reference proteome</keyword>
<proteinExistence type="predicted"/>
<dbReference type="InterPro" id="IPR001633">
    <property type="entry name" value="EAL_dom"/>
</dbReference>
<evidence type="ECO:0000259" key="5">
    <source>
        <dbReference type="PROSITE" id="PS50883"/>
    </source>
</evidence>
<keyword evidence="2" id="KW-0812">Transmembrane</keyword>
<dbReference type="EMBL" id="BLZR01000001">
    <property type="protein sequence ID" value="GFP75863.1"/>
    <property type="molecule type" value="Genomic_DNA"/>
</dbReference>
<dbReference type="Pfam" id="PF00497">
    <property type="entry name" value="SBP_bac_3"/>
    <property type="match status" value="1"/>
</dbReference>
<keyword evidence="2" id="KW-0472">Membrane</keyword>
<dbReference type="Gene3D" id="3.30.450.20">
    <property type="entry name" value="PAS domain"/>
    <property type="match status" value="1"/>
</dbReference>
<dbReference type="Gene3D" id="3.20.20.450">
    <property type="entry name" value="EAL domain"/>
    <property type="match status" value="1"/>
</dbReference>
<dbReference type="CDD" id="cd01948">
    <property type="entry name" value="EAL"/>
    <property type="match status" value="1"/>
</dbReference>
<dbReference type="RefSeq" id="WP_183277333.1">
    <property type="nucleotide sequence ID" value="NZ_BLZR01000001.1"/>
</dbReference>
<dbReference type="InterPro" id="IPR043128">
    <property type="entry name" value="Rev_trsase/Diguanyl_cyclase"/>
</dbReference>
<dbReference type="Pfam" id="PF00990">
    <property type="entry name" value="GGDEF"/>
    <property type="match status" value="1"/>
</dbReference>
<dbReference type="InterPro" id="IPR029787">
    <property type="entry name" value="Nucleotide_cyclase"/>
</dbReference>
<dbReference type="SUPFAM" id="SSF55785">
    <property type="entry name" value="PYP-like sensor domain (PAS domain)"/>
    <property type="match status" value="1"/>
</dbReference>
<evidence type="ECO:0000313" key="7">
    <source>
        <dbReference type="EMBL" id="GFP75863.1"/>
    </source>
</evidence>
<dbReference type="FunFam" id="3.20.20.450:FF:000001">
    <property type="entry name" value="Cyclic di-GMP phosphodiesterase yahA"/>
    <property type="match status" value="1"/>
</dbReference>
<reference evidence="7 8" key="1">
    <citation type="submission" date="2020-07" db="EMBL/GenBank/DDBJ databases">
        <title>A new beta-1,3-glucan-decomposing anaerobic bacterium isolated from anoxic soil subjected to biological soil disinfestation.</title>
        <authorList>
            <person name="Ueki A."/>
            <person name="Tonouchi A."/>
        </authorList>
    </citation>
    <scope>NUCLEOTIDE SEQUENCE [LARGE SCALE GENOMIC DNA]</scope>
    <source>
        <strain evidence="7 8">TW1</strain>
    </source>
</reference>
<dbReference type="Gene3D" id="3.40.190.10">
    <property type="entry name" value="Periplasmic binding protein-like II"/>
    <property type="match status" value="2"/>
</dbReference>
<dbReference type="NCBIfam" id="TIGR00229">
    <property type="entry name" value="sensory_box"/>
    <property type="match status" value="1"/>
</dbReference>
<dbReference type="SMART" id="SM00267">
    <property type="entry name" value="GGDEF"/>
    <property type="match status" value="1"/>
</dbReference>
<dbReference type="InterPro" id="IPR000700">
    <property type="entry name" value="PAS-assoc_C"/>
</dbReference>
<name>A0A6V8SLW4_9CLOT</name>
<dbReference type="Gene3D" id="3.30.70.270">
    <property type="match status" value="1"/>
</dbReference>
<feature type="transmembrane region" description="Helical" evidence="2">
    <location>
        <begin position="260"/>
        <end position="282"/>
    </location>
</feature>
<dbReference type="Pfam" id="PF08447">
    <property type="entry name" value="PAS_3"/>
    <property type="match status" value="1"/>
</dbReference>
<comment type="caution">
    <text evidence="7">The sequence shown here is derived from an EMBL/GenBank/DDBJ whole genome shotgun (WGS) entry which is preliminary data.</text>
</comment>
<feature type="domain" description="GGDEF" evidence="6">
    <location>
        <begin position="487"/>
        <end position="620"/>
    </location>
</feature>
<evidence type="ECO:0000259" key="3">
    <source>
        <dbReference type="PROSITE" id="PS50112"/>
    </source>
</evidence>
<dbReference type="InterPro" id="IPR000014">
    <property type="entry name" value="PAS"/>
</dbReference>
<keyword evidence="1" id="KW-0175">Coiled coil</keyword>
<dbReference type="InterPro" id="IPR013655">
    <property type="entry name" value="PAS_fold_3"/>
</dbReference>